<feature type="domain" description="Carbohydrate kinase FGGY N-terminal" evidence="8">
    <location>
        <begin position="7"/>
        <end position="252"/>
    </location>
</feature>
<dbReference type="PANTHER" id="PTHR10196">
    <property type="entry name" value="SUGAR KINASE"/>
    <property type="match status" value="1"/>
</dbReference>
<dbReference type="GO" id="GO:0004370">
    <property type="term" value="F:glycerol kinase activity"/>
    <property type="evidence" value="ECO:0007669"/>
    <property type="project" value="TreeGrafter"/>
</dbReference>
<dbReference type="PANTHER" id="PTHR10196:SF69">
    <property type="entry name" value="GLYCEROL KINASE"/>
    <property type="match status" value="1"/>
</dbReference>
<dbReference type="GO" id="GO:0006071">
    <property type="term" value="P:glycerol metabolic process"/>
    <property type="evidence" value="ECO:0007669"/>
    <property type="project" value="TreeGrafter"/>
</dbReference>
<evidence type="ECO:0000256" key="2">
    <source>
        <dbReference type="ARBA" id="ARBA00022679"/>
    </source>
</evidence>
<dbReference type="PIRSF" id="PIRSF000538">
    <property type="entry name" value="GlpK"/>
    <property type="match status" value="1"/>
</dbReference>
<proteinExistence type="inferred from homology"/>
<dbReference type="InterPro" id="IPR043129">
    <property type="entry name" value="ATPase_NBD"/>
</dbReference>
<evidence type="ECO:0000259" key="8">
    <source>
        <dbReference type="Pfam" id="PF00370"/>
    </source>
</evidence>
<dbReference type="Pfam" id="PF02782">
    <property type="entry name" value="FGGY_C"/>
    <property type="match status" value="1"/>
</dbReference>
<evidence type="ECO:0000259" key="9">
    <source>
        <dbReference type="Pfam" id="PF02782"/>
    </source>
</evidence>
<gene>
    <name evidence="10" type="ORF">RG298_000731</name>
</gene>
<evidence type="ECO:0000256" key="3">
    <source>
        <dbReference type="ARBA" id="ARBA00022741"/>
    </source>
</evidence>
<evidence type="ECO:0000256" key="4">
    <source>
        <dbReference type="ARBA" id="ARBA00022777"/>
    </source>
</evidence>
<comment type="similarity">
    <text evidence="1 7">Belongs to the FGGY kinase family.</text>
</comment>
<dbReference type="InterPro" id="IPR018485">
    <property type="entry name" value="FGGY_C"/>
</dbReference>
<keyword evidence="3" id="KW-0547">Nucleotide-binding</keyword>
<organism evidence="10">
    <name type="scientific">Providencia stuartii</name>
    <dbReference type="NCBI Taxonomy" id="588"/>
    <lineage>
        <taxon>Bacteria</taxon>
        <taxon>Pseudomonadati</taxon>
        <taxon>Pseudomonadota</taxon>
        <taxon>Gammaproteobacteria</taxon>
        <taxon>Enterobacterales</taxon>
        <taxon>Morganellaceae</taxon>
        <taxon>Providencia</taxon>
    </lineage>
</organism>
<dbReference type="EMBL" id="ABMABF030000002">
    <property type="protein sequence ID" value="EMJ5133057.1"/>
    <property type="molecule type" value="Genomic_DNA"/>
</dbReference>
<dbReference type="Gene3D" id="3.30.420.40">
    <property type="match status" value="2"/>
</dbReference>
<dbReference type="GO" id="GO:0005829">
    <property type="term" value="C:cytosol"/>
    <property type="evidence" value="ECO:0007669"/>
    <property type="project" value="TreeGrafter"/>
</dbReference>
<dbReference type="InterPro" id="IPR000577">
    <property type="entry name" value="Carb_kinase_FGGY"/>
</dbReference>
<dbReference type="AlphaFoldDB" id="A0AAI9GEW3"/>
<dbReference type="InterPro" id="IPR018484">
    <property type="entry name" value="FGGY_N"/>
</dbReference>
<evidence type="ECO:0000256" key="6">
    <source>
        <dbReference type="ARBA" id="ARBA00043149"/>
    </source>
</evidence>
<keyword evidence="5" id="KW-0067">ATP-binding</keyword>
<keyword evidence="2 7" id="KW-0808">Transferase</keyword>
<sequence>MKHGQNVILAIDEGTSGTRSAVVSADGLVRFLEYHPLRVESLQHGVTEQNADDILKATLEVCRKTITQAQQDNLHIVALSIATQRSTSVLWDSKTGKSLVPAMVWQDARYADILHTLADEWDSRLLQHTGRPVGIRSPYLWAAKHIQETPVVAEAFKANRLKFGTIDSWLLWNLSQEGHCITTPTNATSAGAYSLREHRYYTPWLEALSFPLSLLPELKDDLDDLGTTRQDLLGISVPILACMGDQFAGAVGLGCIQHGQSICMHGTGSFIDQIVSESVPSFDHQLESTLAMVARRQQSQSHYSVETFVPTTGSALNWVCEKLHWFDSPEQISELAMQAQDAGGVSFIPALTGLRVPSLQPQARASLNGISISTTRPQIAYAILEGIANSVAGCLRANQSATGLTAQQLVVGGGMSNSDALLQIQADISGIPVLRMSETARASLRGAAFLAGSNGLLWDSLESACETLTVAKRFIPSISEAERNQRLLLWNSRLQLEIDYTAIKAIAC</sequence>
<dbReference type="Pfam" id="PF00370">
    <property type="entry name" value="FGGY_N"/>
    <property type="match status" value="1"/>
</dbReference>
<protein>
    <recommendedName>
        <fullName evidence="6">ATP:glycerol 3-phosphotransferase</fullName>
    </recommendedName>
</protein>
<dbReference type="GO" id="GO:0005524">
    <property type="term" value="F:ATP binding"/>
    <property type="evidence" value="ECO:0007669"/>
    <property type="project" value="UniProtKB-KW"/>
</dbReference>
<comment type="caution">
    <text evidence="10">The sequence shown here is derived from an EMBL/GenBank/DDBJ whole genome shotgun (WGS) entry which is preliminary data.</text>
</comment>
<evidence type="ECO:0000313" key="10">
    <source>
        <dbReference type="EMBL" id="EMJ5133057.1"/>
    </source>
</evidence>
<evidence type="ECO:0000256" key="7">
    <source>
        <dbReference type="RuleBase" id="RU003733"/>
    </source>
</evidence>
<dbReference type="InterPro" id="IPR018483">
    <property type="entry name" value="Carb_kinase_FGGY_CS"/>
</dbReference>
<name>A0AAI9GEW3_PROST</name>
<accession>A0AAI9GEW3</accession>
<dbReference type="SUPFAM" id="SSF53067">
    <property type="entry name" value="Actin-like ATPase domain"/>
    <property type="match status" value="2"/>
</dbReference>
<dbReference type="PROSITE" id="PS00445">
    <property type="entry name" value="FGGY_KINASES_2"/>
    <property type="match status" value="1"/>
</dbReference>
<keyword evidence="4 7" id="KW-0418">Kinase</keyword>
<evidence type="ECO:0000256" key="1">
    <source>
        <dbReference type="ARBA" id="ARBA00009156"/>
    </source>
</evidence>
<reference evidence="10" key="1">
    <citation type="submission" date="2024-02" db="EMBL/GenBank/DDBJ databases">
        <authorList>
            <consortium name="Clinical and Environmental Microbiology Branch: Whole genome sequencing antimicrobial resistance pathogens in the healthcare setting"/>
        </authorList>
    </citation>
    <scope>NUCLEOTIDE SEQUENCE</scope>
    <source>
        <strain evidence="10">2021GO-0154</strain>
    </source>
</reference>
<feature type="domain" description="Carbohydrate kinase FGGY C-terminal" evidence="9">
    <location>
        <begin position="263"/>
        <end position="452"/>
    </location>
</feature>
<evidence type="ECO:0000256" key="5">
    <source>
        <dbReference type="ARBA" id="ARBA00022840"/>
    </source>
</evidence>